<dbReference type="EMBL" id="JANBPT010000685">
    <property type="protein sequence ID" value="KAJ1914427.1"/>
    <property type="molecule type" value="Genomic_DNA"/>
</dbReference>
<evidence type="ECO:0000256" key="1">
    <source>
        <dbReference type="SAM" id="MobiDB-lite"/>
    </source>
</evidence>
<dbReference type="Proteomes" id="UP001150569">
    <property type="component" value="Unassembled WGS sequence"/>
</dbReference>
<evidence type="ECO:0000313" key="2">
    <source>
        <dbReference type="EMBL" id="KAJ1914427.1"/>
    </source>
</evidence>
<dbReference type="OrthoDB" id="6419443at2759"/>
<evidence type="ECO:0000313" key="3">
    <source>
        <dbReference type="Proteomes" id="UP001150569"/>
    </source>
</evidence>
<dbReference type="Pfam" id="PF11312">
    <property type="entry name" value="Methyltransf_34"/>
    <property type="match status" value="1"/>
</dbReference>
<protein>
    <submittedName>
        <fullName evidence="2">Uncharacterized protein</fullName>
    </submittedName>
</protein>
<accession>A0A9W7ZRB9</accession>
<sequence length="384" mass="43313">MADQQSTGHREAESPSRATAATFPINPKGKADATDTLTEAISELNISTADTATKTVPTTAGDGPTVKPWKGKRALGRHPEQSILTVIRLACHDLIDDPDFAAKLRAIKERFLVRDYVGVFSNPLNLPIYAAQYIPGRSLCYFELFRTEKALRRILNGRPRVFCMGAGAGSELMALMAASLYTPADADGNLIQGKPPVETTKDNRPPHYNQKYGARLGSVDPRPVVCHIQDFADWQPVLNRLETTIRDVWHVPRSWFQIHFTQSDLLDPDTDRLAASLAEADLVTSLFVMNELFCEQAKAMTLVNLIIKHLRPGKHFLLIDSAGSFSEIKVGNNTYMLYTVFDSLKRFFKPILTDNARWYRYPENVSYPLKLDNMQYYLRLYERL</sequence>
<reference evidence="2" key="1">
    <citation type="submission" date="2022-07" db="EMBL/GenBank/DDBJ databases">
        <title>Phylogenomic reconstructions and comparative analyses of Kickxellomycotina fungi.</title>
        <authorList>
            <person name="Reynolds N.K."/>
            <person name="Stajich J.E."/>
            <person name="Barry K."/>
            <person name="Grigoriev I.V."/>
            <person name="Crous P."/>
            <person name="Smith M.E."/>
        </authorList>
    </citation>
    <scope>NUCLEOTIDE SEQUENCE</scope>
    <source>
        <strain evidence="2">RSA 861</strain>
    </source>
</reference>
<feature type="region of interest" description="Disordered" evidence="1">
    <location>
        <begin position="52"/>
        <end position="72"/>
    </location>
</feature>
<organism evidence="2 3">
    <name type="scientific">Tieghemiomyces parasiticus</name>
    <dbReference type="NCBI Taxonomy" id="78921"/>
    <lineage>
        <taxon>Eukaryota</taxon>
        <taxon>Fungi</taxon>
        <taxon>Fungi incertae sedis</taxon>
        <taxon>Zoopagomycota</taxon>
        <taxon>Kickxellomycotina</taxon>
        <taxon>Dimargaritomycetes</taxon>
        <taxon>Dimargaritales</taxon>
        <taxon>Dimargaritaceae</taxon>
        <taxon>Tieghemiomyces</taxon>
    </lineage>
</organism>
<dbReference type="AlphaFoldDB" id="A0A9W7ZRB9"/>
<gene>
    <name evidence="2" type="ORF">IWQ60_008813</name>
</gene>
<dbReference type="InterPro" id="IPR021463">
    <property type="entry name" value="Methyltransf_34"/>
</dbReference>
<feature type="region of interest" description="Disordered" evidence="1">
    <location>
        <begin position="1"/>
        <end position="32"/>
    </location>
</feature>
<name>A0A9W7ZRB9_9FUNG</name>
<proteinExistence type="predicted"/>
<comment type="caution">
    <text evidence="2">The sequence shown here is derived from an EMBL/GenBank/DDBJ whole genome shotgun (WGS) entry which is preliminary data.</text>
</comment>
<keyword evidence="3" id="KW-1185">Reference proteome</keyword>